<dbReference type="GO" id="GO:0002237">
    <property type="term" value="P:response to molecule of bacterial origin"/>
    <property type="evidence" value="ECO:0007669"/>
    <property type="project" value="UniProtKB-ARBA"/>
</dbReference>
<dbReference type="GO" id="GO:0006915">
    <property type="term" value="P:apoptotic process"/>
    <property type="evidence" value="ECO:0007669"/>
    <property type="project" value="UniProtKB-KW"/>
</dbReference>
<keyword evidence="9" id="KW-0645">Protease</keyword>
<keyword evidence="20" id="KW-0238">DNA-binding</keyword>
<accession>A0A1U7QH00</accession>
<dbReference type="FunFam" id="3.90.70.80:FF:000011">
    <property type="entry name" value="tumor necrosis factor alpha-induced protein 3"/>
    <property type="match status" value="1"/>
</dbReference>
<dbReference type="GO" id="GO:0002376">
    <property type="term" value="P:immune system process"/>
    <property type="evidence" value="ECO:0007669"/>
    <property type="project" value="UniProtKB-ARBA"/>
</dbReference>
<dbReference type="eggNOG" id="KOG4345">
    <property type="taxonomic scope" value="Eukaryota"/>
</dbReference>
<evidence type="ECO:0000256" key="28">
    <source>
        <dbReference type="PROSITE-ProRule" id="PRU00451"/>
    </source>
</evidence>
<evidence type="ECO:0000256" key="2">
    <source>
        <dbReference type="ARBA" id="ARBA00004123"/>
    </source>
</evidence>
<keyword evidence="18" id="KW-0862">Zinc</keyword>
<dbReference type="OrthoDB" id="10064699at2759"/>
<keyword evidence="15" id="KW-0833">Ubl conjugation pathway</keyword>
<dbReference type="PROSITE" id="PS51036">
    <property type="entry name" value="ZF_A20"/>
    <property type="match status" value="5"/>
</dbReference>
<dbReference type="KEGG" id="maua:101834866"/>
<evidence type="ECO:0000256" key="18">
    <source>
        <dbReference type="ARBA" id="ARBA00022833"/>
    </source>
</evidence>
<evidence type="ECO:0000256" key="14">
    <source>
        <dbReference type="ARBA" id="ARBA00022771"/>
    </source>
</evidence>
<evidence type="ECO:0000256" key="19">
    <source>
        <dbReference type="ARBA" id="ARBA00022990"/>
    </source>
</evidence>
<dbReference type="GO" id="GO:0004843">
    <property type="term" value="F:cysteine-type deubiquitinase activity"/>
    <property type="evidence" value="ECO:0007669"/>
    <property type="project" value="UniProtKB-EC"/>
</dbReference>
<proteinExistence type="inferred from homology"/>
<evidence type="ECO:0000256" key="15">
    <source>
        <dbReference type="ARBA" id="ARBA00022786"/>
    </source>
</evidence>
<feature type="compositionally biased region" description="Low complexity" evidence="29">
    <location>
        <begin position="571"/>
        <end position="582"/>
    </location>
</feature>
<keyword evidence="11" id="KW-0053">Apoptosis</keyword>
<keyword evidence="22" id="KW-0458">Lysosome</keyword>
<feature type="domain" description="OTU" evidence="30">
    <location>
        <begin position="130"/>
        <end position="301"/>
    </location>
</feature>
<dbReference type="GO" id="GO:0043124">
    <property type="term" value="P:negative regulation of canonical NF-kappaB signal transduction"/>
    <property type="evidence" value="ECO:0007669"/>
    <property type="project" value="UniProtKB-ARBA"/>
</dbReference>
<dbReference type="GO" id="GO:0070536">
    <property type="term" value="P:protein K63-linked deubiquitination"/>
    <property type="evidence" value="ECO:0007669"/>
    <property type="project" value="UniProtKB-ARBA"/>
</dbReference>
<dbReference type="FunFam" id="4.10.240.30:FF:000003">
    <property type="entry name" value="Tumor necrosis factor alpha-induced protein 3"/>
    <property type="match status" value="1"/>
</dbReference>
<dbReference type="CTD" id="7128"/>
<keyword evidence="8" id="KW-0597">Phosphoprotein</keyword>
<name>A0A1U7QH00_MESAU</name>
<dbReference type="FunFam" id="1.20.5.4770:FF:000005">
    <property type="entry name" value="tumor necrosis factor alpha-induced protein 3"/>
    <property type="match status" value="1"/>
</dbReference>
<gene>
    <name evidence="33" type="primary">Tnfaip3</name>
</gene>
<dbReference type="GO" id="GO:0016740">
    <property type="term" value="F:transferase activity"/>
    <property type="evidence" value="ECO:0007669"/>
    <property type="project" value="UniProtKB-KW"/>
</dbReference>
<dbReference type="InterPro" id="IPR002653">
    <property type="entry name" value="Znf_A20"/>
</dbReference>
<feature type="domain" description="A20-type" evidence="31">
    <location>
        <begin position="780"/>
        <end position="814"/>
    </location>
</feature>
<dbReference type="InterPro" id="IPR051346">
    <property type="entry name" value="OTU_Deubiquitinase"/>
</dbReference>
<dbReference type="GO" id="GO:2001237">
    <property type="term" value="P:negative regulation of extrinsic apoptotic signaling pathway"/>
    <property type="evidence" value="ECO:0007669"/>
    <property type="project" value="UniProtKB-ARBA"/>
</dbReference>
<evidence type="ECO:0000256" key="27">
    <source>
        <dbReference type="ARBA" id="ARBA00079762"/>
    </source>
</evidence>
<dbReference type="GO" id="GO:1990168">
    <property type="term" value="P:protein K33-linked deubiquitination"/>
    <property type="evidence" value="ECO:0007669"/>
    <property type="project" value="TreeGrafter"/>
</dbReference>
<dbReference type="GO" id="GO:0032691">
    <property type="term" value="P:negative regulation of interleukin-1 beta production"/>
    <property type="evidence" value="ECO:0007669"/>
    <property type="project" value="UniProtKB-ARBA"/>
</dbReference>
<evidence type="ECO:0000256" key="16">
    <source>
        <dbReference type="ARBA" id="ARBA00022801"/>
    </source>
</evidence>
<feature type="domain" description="A20-type" evidence="31">
    <location>
        <begin position="675"/>
        <end position="710"/>
    </location>
</feature>
<keyword evidence="14 28" id="KW-0863">Zinc-finger</keyword>
<keyword evidence="16" id="KW-0378">Hydrolase</keyword>
<dbReference type="GO" id="GO:0035523">
    <property type="term" value="P:protein K29-linked deubiquitination"/>
    <property type="evidence" value="ECO:0007669"/>
    <property type="project" value="TreeGrafter"/>
</dbReference>
<dbReference type="GeneID" id="101834866"/>
<dbReference type="GO" id="GO:0042127">
    <property type="term" value="P:regulation of cell population proliferation"/>
    <property type="evidence" value="ECO:0007669"/>
    <property type="project" value="UniProtKB-ARBA"/>
</dbReference>
<dbReference type="GO" id="GO:0006954">
    <property type="term" value="P:inflammatory response"/>
    <property type="evidence" value="ECO:0007669"/>
    <property type="project" value="UniProtKB-KW"/>
</dbReference>
<protein>
    <recommendedName>
        <fullName evidence="25">Tumor necrosis factor alpha-induced protein 3</fullName>
        <ecNumber evidence="6">3.4.19.12</ecNumber>
    </recommendedName>
    <alternativeName>
        <fullName evidence="26">Putative DNA-binding protein A20</fullName>
    </alternativeName>
    <alternativeName>
        <fullName evidence="27">Zinc finger protein A20</fullName>
    </alternativeName>
</protein>
<dbReference type="Pfam" id="PF02338">
    <property type="entry name" value="OTU"/>
    <property type="match status" value="1"/>
</dbReference>
<evidence type="ECO:0000256" key="25">
    <source>
        <dbReference type="ARBA" id="ARBA00072722"/>
    </source>
</evidence>
<feature type="compositionally biased region" description="Basic and acidic residues" evidence="29">
    <location>
        <begin position="713"/>
        <end position="730"/>
    </location>
</feature>
<evidence type="ECO:0000256" key="1">
    <source>
        <dbReference type="ARBA" id="ARBA00000707"/>
    </source>
</evidence>
<dbReference type="STRING" id="10036.ENSMAUP00000021836"/>
<dbReference type="GO" id="GO:1901701">
    <property type="term" value="P:cellular response to oxygen-containing compound"/>
    <property type="evidence" value="ECO:0007669"/>
    <property type="project" value="UniProtKB-ARBA"/>
</dbReference>
<evidence type="ECO:0000256" key="23">
    <source>
        <dbReference type="ARBA" id="ARBA00023242"/>
    </source>
</evidence>
<evidence type="ECO:0000256" key="7">
    <source>
        <dbReference type="ARBA" id="ARBA00022490"/>
    </source>
</evidence>
<evidence type="ECO:0000256" key="29">
    <source>
        <dbReference type="SAM" id="MobiDB-lite"/>
    </source>
</evidence>
<evidence type="ECO:0000256" key="20">
    <source>
        <dbReference type="ARBA" id="ARBA00023125"/>
    </source>
</evidence>
<dbReference type="GO" id="GO:0007010">
    <property type="term" value="P:cytoskeleton organization"/>
    <property type="evidence" value="ECO:0007669"/>
    <property type="project" value="TreeGrafter"/>
</dbReference>
<evidence type="ECO:0000256" key="10">
    <source>
        <dbReference type="ARBA" id="ARBA00022679"/>
    </source>
</evidence>
<dbReference type="PROSITE" id="PS50802">
    <property type="entry name" value="OTU"/>
    <property type="match status" value="1"/>
</dbReference>
<evidence type="ECO:0000256" key="22">
    <source>
        <dbReference type="ARBA" id="ARBA00023228"/>
    </source>
</evidence>
<feature type="domain" description="A20-type" evidence="31">
    <location>
        <begin position="502"/>
        <end position="537"/>
    </location>
</feature>
<organism evidence="32 33">
    <name type="scientific">Mesocricetus auratus</name>
    <name type="common">Golden hamster</name>
    <dbReference type="NCBI Taxonomy" id="10036"/>
    <lineage>
        <taxon>Eukaryota</taxon>
        <taxon>Metazoa</taxon>
        <taxon>Chordata</taxon>
        <taxon>Craniata</taxon>
        <taxon>Vertebrata</taxon>
        <taxon>Euteleostomi</taxon>
        <taxon>Mammalia</taxon>
        <taxon>Eutheria</taxon>
        <taxon>Euarchontoglires</taxon>
        <taxon>Glires</taxon>
        <taxon>Rodentia</taxon>
        <taxon>Myomorpha</taxon>
        <taxon>Muroidea</taxon>
        <taxon>Cricetidae</taxon>
        <taxon>Cricetinae</taxon>
        <taxon>Mesocricetus</taxon>
    </lineage>
</organism>
<dbReference type="Gene3D" id="4.10.240.30">
    <property type="match status" value="4"/>
</dbReference>
<dbReference type="RefSeq" id="XP_005065897.1">
    <property type="nucleotide sequence ID" value="XM_005065840.4"/>
</dbReference>
<dbReference type="InterPro" id="IPR003323">
    <property type="entry name" value="OTU_dom"/>
</dbReference>
<evidence type="ECO:0000256" key="12">
    <source>
        <dbReference type="ARBA" id="ARBA00022723"/>
    </source>
</evidence>
<evidence type="ECO:0000313" key="33">
    <source>
        <dbReference type="RefSeq" id="XP_005065897.1"/>
    </source>
</evidence>
<dbReference type="GO" id="GO:0005634">
    <property type="term" value="C:nucleus"/>
    <property type="evidence" value="ECO:0007669"/>
    <property type="project" value="UniProtKB-SubCell"/>
</dbReference>
<dbReference type="GO" id="GO:0071947">
    <property type="term" value="P:protein deubiquitination involved in ubiquitin-dependent protein catabolic process"/>
    <property type="evidence" value="ECO:0007669"/>
    <property type="project" value="TreeGrafter"/>
</dbReference>
<dbReference type="GO" id="GO:0039532">
    <property type="term" value="P:negative regulation of cytoplasmic pattern recognition receptor signaling pathway"/>
    <property type="evidence" value="ECO:0007669"/>
    <property type="project" value="UniProtKB-ARBA"/>
</dbReference>
<feature type="region of interest" description="Disordered" evidence="29">
    <location>
        <begin position="397"/>
        <end position="419"/>
    </location>
</feature>
<keyword evidence="13" id="KW-0677">Repeat</keyword>
<sequence length="814" mass="91837">MTRSNTGVSCRQVHGNNVQGRLTEWAFPLPLQALSRRTMAEQLLPQALYLSNMRKAVKIRERTPEDIFKPTNGIIHHFKTMHRYTLEMFRTCQFCPQFREIIHKALIDRSVQASLESQKKLNWCREVRKLVALKTNGDGNCLMHAACQYMWGVQDTDLVLRKALCNTLKETDTRNFKFRWQLESLKSQEFVETGLCYDTRNWNDEWDNLVKMASADTAAARSGLQYNSLEEIHIFVLSNILRRPIIVISDKMLRSLESGSNFAPLKVGGIYLPLHWPAQECYRYPIVLGYDSQHFVPLVTLKDSGPEIRAVPLVNRDRGRFEDLKVHFLTDPENEMKEKLLKDYLIVMEIPVQGWDHGTTHLINAAKLDEANLPKEINLVDDYFELVQHEYKKWQEDNEQGRRGAHAQNPPEPSTPQLSLMDVKCETPNCPFFMSVNTQPLCHECSERRQKNQSKLPKLNSKLGPEGFPGMALGTSAWSPEETAGGPHSAPPTAPSLFLFSETTAMKCRSPGCPFTLNVQHNGFCERCHNAQQLNASHTADPGKCQACLQDVTRTFNGICSTCLKRTKAEPSSSLTSSAPPSCHQRSKSDPSQLIQSLAPHSCHRTGNDVPSGCLSQAARTPGDRTGTSKCRKAGCTYFGTPENKGFCTLCFIEYRENKQFVTASGKAGSVAPRFQNNVPCLSRECGTLGSTMFEGYCQKCFIEAQSQRLHEAKRTEEQLRSSQRRDMPRTTHGASRPKCARASCKNILACRSEELCMECQHLSQRVGSVAHRGDPTSEEPPKQRCRAPACDHFGNAKCNGYCNECFQFKQMYG</sequence>
<keyword evidence="32" id="KW-1185">Reference proteome</keyword>
<dbReference type="SMART" id="SM00259">
    <property type="entry name" value="ZnF_A20"/>
    <property type="match status" value="7"/>
</dbReference>
<dbReference type="GO" id="GO:0005764">
    <property type="term" value="C:lysosome"/>
    <property type="evidence" value="ECO:0007669"/>
    <property type="project" value="UniProtKB-SubCell"/>
</dbReference>
<dbReference type="GO" id="GO:0045732">
    <property type="term" value="P:positive regulation of protein catabolic process"/>
    <property type="evidence" value="ECO:0007669"/>
    <property type="project" value="UniProtKB-ARBA"/>
</dbReference>
<dbReference type="GO" id="GO:0030177">
    <property type="term" value="P:positive regulation of Wnt signaling pathway"/>
    <property type="evidence" value="ECO:0007669"/>
    <property type="project" value="TreeGrafter"/>
</dbReference>
<evidence type="ECO:0000256" key="4">
    <source>
        <dbReference type="ARBA" id="ARBA00004496"/>
    </source>
</evidence>
<dbReference type="Gene3D" id="3.90.70.80">
    <property type="match status" value="1"/>
</dbReference>
<comment type="catalytic activity">
    <reaction evidence="1">
        <text>Thiol-dependent hydrolysis of ester, thioester, amide, peptide and isopeptide bonds formed by the C-terminal Gly of ubiquitin (a 76-residue protein attached to proteins as an intracellular targeting signal).</text>
        <dbReference type="EC" id="3.4.19.12"/>
    </reaction>
</comment>
<feature type="region of interest" description="Disordered" evidence="29">
    <location>
        <begin position="571"/>
        <end position="590"/>
    </location>
</feature>
<dbReference type="PANTHER" id="PTHR13367:SF3">
    <property type="entry name" value="TUMOR NECROSIS FACTOR ALPHA-INDUCED PROTEIN 3"/>
    <property type="match status" value="1"/>
</dbReference>
<dbReference type="EC" id="3.4.19.12" evidence="6"/>
<dbReference type="Proteomes" id="UP000886700">
    <property type="component" value="Unplaced"/>
</dbReference>
<dbReference type="AlphaFoldDB" id="A0A1U7QH00"/>
<keyword evidence="7" id="KW-0963">Cytoplasm</keyword>
<evidence type="ECO:0000259" key="30">
    <source>
        <dbReference type="PROSITE" id="PS50802"/>
    </source>
</evidence>
<evidence type="ECO:0000256" key="5">
    <source>
        <dbReference type="ARBA" id="ARBA00005865"/>
    </source>
</evidence>
<evidence type="ECO:0000256" key="8">
    <source>
        <dbReference type="ARBA" id="ARBA00022553"/>
    </source>
</evidence>
<keyword evidence="19" id="KW-0007">Acetylation</keyword>
<dbReference type="FunFam" id="4.10.240.30:FF:000002">
    <property type="entry name" value="Tumor necrosis factor, alpha-induced protein 3"/>
    <property type="match status" value="1"/>
</dbReference>
<dbReference type="FunFam" id="4.10.240.30:FF:000001">
    <property type="entry name" value="Tumor necrosis factor alpha-induced protein 3"/>
    <property type="match status" value="1"/>
</dbReference>
<dbReference type="GO" id="GO:0070530">
    <property type="term" value="F:K63-linked polyubiquitin modification-dependent protein binding"/>
    <property type="evidence" value="ECO:0007669"/>
    <property type="project" value="TreeGrafter"/>
</dbReference>
<evidence type="ECO:0000256" key="11">
    <source>
        <dbReference type="ARBA" id="ARBA00022703"/>
    </source>
</evidence>
<dbReference type="GO" id="GO:0016477">
    <property type="term" value="P:cell migration"/>
    <property type="evidence" value="ECO:0007669"/>
    <property type="project" value="TreeGrafter"/>
</dbReference>
<evidence type="ECO:0000256" key="17">
    <source>
        <dbReference type="ARBA" id="ARBA00022807"/>
    </source>
</evidence>
<evidence type="ECO:0000256" key="6">
    <source>
        <dbReference type="ARBA" id="ARBA00012759"/>
    </source>
</evidence>
<keyword evidence="12" id="KW-0479">Metal-binding</keyword>
<keyword evidence="10" id="KW-0808">Transferase</keyword>
<evidence type="ECO:0000313" key="32">
    <source>
        <dbReference type="Proteomes" id="UP000886700"/>
    </source>
</evidence>
<evidence type="ECO:0000256" key="3">
    <source>
        <dbReference type="ARBA" id="ARBA00004371"/>
    </source>
</evidence>
<dbReference type="Pfam" id="PF01754">
    <property type="entry name" value="zf-A20"/>
    <property type="match status" value="5"/>
</dbReference>
<comment type="similarity">
    <text evidence="5">Belongs to the peptidase C64 family.</text>
</comment>
<evidence type="ECO:0000256" key="13">
    <source>
        <dbReference type="ARBA" id="ARBA00022737"/>
    </source>
</evidence>
<evidence type="ECO:0000256" key="24">
    <source>
        <dbReference type="ARBA" id="ARBA00023268"/>
    </source>
</evidence>
<keyword evidence="21" id="KW-0395">Inflammatory response</keyword>
<feature type="domain" description="A20-type" evidence="31">
    <location>
        <begin position="419"/>
        <end position="454"/>
    </location>
</feature>
<evidence type="ECO:0000256" key="26">
    <source>
        <dbReference type="ARBA" id="ARBA00077155"/>
    </source>
</evidence>
<evidence type="ECO:0000256" key="9">
    <source>
        <dbReference type="ARBA" id="ARBA00022670"/>
    </source>
</evidence>
<evidence type="ECO:0000256" key="21">
    <source>
        <dbReference type="ARBA" id="ARBA00023198"/>
    </source>
</evidence>
<keyword evidence="24" id="KW-0511">Multifunctional enzyme</keyword>
<dbReference type="CDD" id="cd22766">
    <property type="entry name" value="OTU_TNFAIP3"/>
    <property type="match status" value="1"/>
</dbReference>
<feature type="domain" description="A20-type" evidence="31">
    <location>
        <begin position="625"/>
        <end position="660"/>
    </location>
</feature>
<keyword evidence="23" id="KW-0539">Nucleus</keyword>
<evidence type="ECO:0000259" key="31">
    <source>
        <dbReference type="PROSITE" id="PS51036"/>
    </source>
</evidence>
<dbReference type="FunFam" id="4.10.240.30:FF:000004">
    <property type="entry name" value="tumor necrosis factor alpha-induced protein 3 isoform X2"/>
    <property type="match status" value="1"/>
</dbReference>
<feature type="region of interest" description="Disordered" evidence="29">
    <location>
        <begin position="713"/>
        <end position="735"/>
    </location>
</feature>
<dbReference type="GO" id="GO:0019899">
    <property type="term" value="F:enzyme binding"/>
    <property type="evidence" value="ECO:0007669"/>
    <property type="project" value="UniProtKB-ARBA"/>
</dbReference>
<dbReference type="GO" id="GO:0003677">
    <property type="term" value="F:DNA binding"/>
    <property type="evidence" value="ECO:0007669"/>
    <property type="project" value="UniProtKB-KW"/>
</dbReference>
<keyword evidence="17" id="KW-0788">Thiol protease</keyword>
<reference evidence="33" key="1">
    <citation type="submission" date="2025-08" db="UniProtKB">
        <authorList>
            <consortium name="RefSeq"/>
        </authorList>
    </citation>
    <scope>IDENTIFICATION</scope>
    <source>
        <tissue evidence="33">Liver</tissue>
    </source>
</reference>
<dbReference type="GO" id="GO:0008270">
    <property type="term" value="F:zinc ion binding"/>
    <property type="evidence" value="ECO:0007669"/>
    <property type="project" value="UniProtKB-KW"/>
</dbReference>
<dbReference type="PANTHER" id="PTHR13367">
    <property type="entry name" value="UBIQUITIN THIOESTERASE"/>
    <property type="match status" value="1"/>
</dbReference>
<comment type="subcellular location">
    <subcellularLocation>
        <location evidence="4">Cytoplasm</location>
    </subcellularLocation>
    <subcellularLocation>
        <location evidence="3">Lysosome</location>
    </subcellularLocation>
    <subcellularLocation>
        <location evidence="2">Nucleus</location>
    </subcellularLocation>
</comment>